<dbReference type="EMBL" id="WIGO01000009">
    <property type="protein sequence ID" value="KAF6840079.1"/>
    <property type="molecule type" value="Genomic_DNA"/>
</dbReference>
<evidence type="ECO:0000313" key="3">
    <source>
        <dbReference type="Proteomes" id="UP000654918"/>
    </source>
</evidence>
<reference evidence="2" key="1">
    <citation type="journal article" date="2020" name="Phytopathology">
        <title>Genome Sequence Resources of Colletotrichum truncatum, C. plurivorum, C. musicola, and C. sojae: Four Species Pathogenic to Soybean (Glycine max).</title>
        <authorList>
            <person name="Rogerio F."/>
            <person name="Boufleur T.R."/>
            <person name="Ciampi-Guillardi M."/>
            <person name="Sukno S.A."/>
            <person name="Thon M.R."/>
            <person name="Massola Junior N.S."/>
            <person name="Baroncelli R."/>
        </authorList>
    </citation>
    <scope>NUCLEOTIDE SEQUENCE</scope>
    <source>
        <strain evidence="2">LFN00145</strain>
    </source>
</reference>
<evidence type="ECO:0000313" key="2">
    <source>
        <dbReference type="EMBL" id="KAF6840079.1"/>
    </source>
</evidence>
<evidence type="ECO:0000256" key="1">
    <source>
        <dbReference type="SAM" id="MobiDB-lite"/>
    </source>
</evidence>
<feature type="compositionally biased region" description="Basic and acidic residues" evidence="1">
    <location>
        <begin position="140"/>
        <end position="172"/>
    </location>
</feature>
<name>A0A8H6NPC9_9PEZI</name>
<feature type="compositionally biased region" description="Basic and acidic residues" evidence="1">
    <location>
        <begin position="117"/>
        <end position="132"/>
    </location>
</feature>
<feature type="region of interest" description="Disordered" evidence="1">
    <location>
        <begin position="94"/>
        <end position="172"/>
    </location>
</feature>
<gene>
    <name evidence="2" type="ORF">CPLU01_01394</name>
</gene>
<organism evidence="2 3">
    <name type="scientific">Colletotrichum plurivorum</name>
    <dbReference type="NCBI Taxonomy" id="2175906"/>
    <lineage>
        <taxon>Eukaryota</taxon>
        <taxon>Fungi</taxon>
        <taxon>Dikarya</taxon>
        <taxon>Ascomycota</taxon>
        <taxon>Pezizomycotina</taxon>
        <taxon>Sordariomycetes</taxon>
        <taxon>Hypocreomycetidae</taxon>
        <taxon>Glomerellales</taxon>
        <taxon>Glomerellaceae</taxon>
        <taxon>Colletotrichum</taxon>
        <taxon>Colletotrichum orchidearum species complex</taxon>
    </lineage>
</organism>
<comment type="caution">
    <text evidence="2">The sequence shown here is derived from an EMBL/GenBank/DDBJ whole genome shotgun (WGS) entry which is preliminary data.</text>
</comment>
<proteinExistence type="predicted"/>
<dbReference type="AlphaFoldDB" id="A0A8H6NPC9"/>
<keyword evidence="3" id="KW-1185">Reference proteome</keyword>
<accession>A0A8H6NPC9</accession>
<protein>
    <submittedName>
        <fullName evidence="2">Uncharacterized protein</fullName>
    </submittedName>
</protein>
<sequence>MESLMRLFQKGLKSRKTDYILADGLEEADLRNYLLRKFPNKQQDVEVTLVGLGHASSETRTMNRLDTDVFCKVQESYQSKFCCRLPRKLEKEEHDEIELLRSGNAPSTDEVTEESGDERNKEAVGYGRDHRSNRSSGLVGRDEKTRRDQRQWRQSERAVDAKIRSDYMDGLN</sequence>
<dbReference type="Proteomes" id="UP000654918">
    <property type="component" value="Unassembled WGS sequence"/>
</dbReference>